<feature type="chain" id="PRO_5039379643" evidence="1">
    <location>
        <begin position="24"/>
        <end position="511"/>
    </location>
</feature>
<evidence type="ECO:0000313" key="5">
    <source>
        <dbReference type="Proteomes" id="UP000630887"/>
    </source>
</evidence>
<evidence type="ECO:0000259" key="2">
    <source>
        <dbReference type="Pfam" id="PF00561"/>
    </source>
</evidence>
<protein>
    <submittedName>
        <fullName evidence="4">Alpha/beta hydrolase</fullName>
    </submittedName>
</protein>
<dbReference type="Pfam" id="PF08386">
    <property type="entry name" value="Abhydrolase_4"/>
    <property type="match status" value="1"/>
</dbReference>
<gene>
    <name evidence="4" type="ORF">Cco03nite_29640</name>
</gene>
<dbReference type="GO" id="GO:0005737">
    <property type="term" value="C:cytoplasm"/>
    <property type="evidence" value="ECO:0007669"/>
    <property type="project" value="InterPro"/>
</dbReference>
<keyword evidence="5" id="KW-1185">Reference proteome</keyword>
<keyword evidence="4" id="KW-0378">Hydrolase</keyword>
<evidence type="ECO:0000313" key="4">
    <source>
        <dbReference type="EMBL" id="GIG06264.1"/>
    </source>
</evidence>
<dbReference type="PANTHER" id="PTHR43722">
    <property type="entry name" value="PROLINE IMINOPEPTIDASE"/>
    <property type="match status" value="1"/>
</dbReference>
<dbReference type="RefSeq" id="WP_203692639.1">
    <property type="nucleotide sequence ID" value="NZ_BAAALC010000015.1"/>
</dbReference>
<dbReference type="Pfam" id="PF00561">
    <property type="entry name" value="Abhydrolase_1"/>
    <property type="match status" value="1"/>
</dbReference>
<organism evidence="4 5">
    <name type="scientific">Catellatospora coxensis</name>
    <dbReference type="NCBI Taxonomy" id="310354"/>
    <lineage>
        <taxon>Bacteria</taxon>
        <taxon>Bacillati</taxon>
        <taxon>Actinomycetota</taxon>
        <taxon>Actinomycetes</taxon>
        <taxon>Micromonosporales</taxon>
        <taxon>Micromonosporaceae</taxon>
        <taxon>Catellatospora</taxon>
    </lineage>
</organism>
<dbReference type="SUPFAM" id="SSF53474">
    <property type="entry name" value="alpha/beta-Hydrolases"/>
    <property type="match status" value="1"/>
</dbReference>
<dbReference type="GO" id="GO:0004177">
    <property type="term" value="F:aminopeptidase activity"/>
    <property type="evidence" value="ECO:0007669"/>
    <property type="project" value="UniProtKB-EC"/>
</dbReference>
<sequence>MHRARRLMLVAAVAVVALTPAVAASASHAPAPSYASAPCPKPNIPELGPGADLPPGVTCGYLTVPEDRGRPGSRMIRVAVAHAKAVSATPKPDPIVFLTHGPGGVAFLDAVREVGAGMNADRDVYFVAQRGNYHSDPQLTCPDYDRFADGTALGLKFAAPSTGARNLAAIKACHDKLAATGAHLASYNTVENAADIADLRKALGIEQWNVYSVSYGTNVAQVLLRDHPEGIRSMVLDSVSPINQNLLTQGWPAAAGMYQAIFDACAGQPACAAAYPNLKAEFTAAVNRLNQTPLQVTVNDAAGRPVQVVIDGYTLAWLVTGQSYTGPSGFATIPSMIHTAAQGDGREAAAARLARVAPPGLAGYGLGFGAYCREMASWSSTEDVAAAGKAALPGFPDDVLRLIMVPGRLFAECAAWDVGSATPAERAPVVSDVPSLLMGGAMDGVTPARWTEAVAKGLRNAETIAIPGAGHDVIAQSPCARSLMDAFFDDPTRPVDRACLSEITIPPFKTP</sequence>
<dbReference type="Gene3D" id="3.40.50.1820">
    <property type="entry name" value="alpha/beta hydrolase"/>
    <property type="match status" value="1"/>
</dbReference>
<dbReference type="GO" id="GO:0006508">
    <property type="term" value="P:proteolysis"/>
    <property type="evidence" value="ECO:0007669"/>
    <property type="project" value="InterPro"/>
</dbReference>
<dbReference type="PANTHER" id="PTHR43722:SF1">
    <property type="entry name" value="PROLINE IMINOPEPTIDASE"/>
    <property type="match status" value="1"/>
</dbReference>
<proteinExistence type="predicted"/>
<dbReference type="EMBL" id="BONI01000021">
    <property type="protein sequence ID" value="GIG06264.1"/>
    <property type="molecule type" value="Genomic_DNA"/>
</dbReference>
<dbReference type="InterPro" id="IPR013595">
    <property type="entry name" value="Pept_S33_TAP-like_C"/>
</dbReference>
<evidence type="ECO:0000259" key="3">
    <source>
        <dbReference type="Pfam" id="PF08386"/>
    </source>
</evidence>
<dbReference type="InterPro" id="IPR000073">
    <property type="entry name" value="AB_hydrolase_1"/>
</dbReference>
<evidence type="ECO:0000256" key="1">
    <source>
        <dbReference type="SAM" id="SignalP"/>
    </source>
</evidence>
<keyword evidence="1" id="KW-0732">Signal</keyword>
<accession>A0A8J3KZG8</accession>
<comment type="caution">
    <text evidence="4">The sequence shown here is derived from an EMBL/GenBank/DDBJ whole genome shotgun (WGS) entry which is preliminary data.</text>
</comment>
<dbReference type="InterPro" id="IPR029058">
    <property type="entry name" value="AB_hydrolase_fold"/>
</dbReference>
<dbReference type="AlphaFoldDB" id="A0A8J3KZG8"/>
<dbReference type="PROSITE" id="PS51318">
    <property type="entry name" value="TAT"/>
    <property type="match status" value="1"/>
</dbReference>
<dbReference type="InterPro" id="IPR006311">
    <property type="entry name" value="TAT_signal"/>
</dbReference>
<feature type="signal peptide" evidence="1">
    <location>
        <begin position="1"/>
        <end position="23"/>
    </location>
</feature>
<dbReference type="InterPro" id="IPR005944">
    <property type="entry name" value="Pro_iminopeptidase"/>
</dbReference>
<name>A0A8J3KZG8_9ACTN</name>
<feature type="domain" description="Peptidase S33 tripeptidyl aminopeptidase-like C-terminal" evidence="3">
    <location>
        <begin position="411"/>
        <end position="499"/>
    </location>
</feature>
<reference evidence="4 5" key="1">
    <citation type="submission" date="2021-01" db="EMBL/GenBank/DDBJ databases">
        <title>Whole genome shotgun sequence of Catellatospora coxensis NBRC 107359.</title>
        <authorList>
            <person name="Komaki H."/>
            <person name="Tamura T."/>
        </authorList>
    </citation>
    <scope>NUCLEOTIDE SEQUENCE [LARGE SCALE GENOMIC DNA]</scope>
    <source>
        <strain evidence="4 5">NBRC 107359</strain>
    </source>
</reference>
<feature type="domain" description="AB hydrolase-1" evidence="2">
    <location>
        <begin position="96"/>
        <end position="246"/>
    </location>
</feature>
<dbReference type="Proteomes" id="UP000630887">
    <property type="component" value="Unassembled WGS sequence"/>
</dbReference>